<dbReference type="GO" id="GO:0006950">
    <property type="term" value="P:response to stress"/>
    <property type="evidence" value="ECO:0007669"/>
    <property type="project" value="TreeGrafter"/>
</dbReference>
<evidence type="ECO:0000256" key="3">
    <source>
        <dbReference type="ARBA" id="ARBA00023015"/>
    </source>
</evidence>
<dbReference type="GO" id="GO:0003700">
    <property type="term" value="F:DNA-binding transcription factor activity"/>
    <property type="evidence" value="ECO:0007669"/>
    <property type="project" value="InterPro"/>
</dbReference>
<reference evidence="9 10" key="1">
    <citation type="submission" date="2019-07" db="EMBL/GenBank/DDBJ databases">
        <title>Salinicoccus cyprini sp. nov., isolated from gastro-intestinal tract of mirror carp, Cyprinus carpio var. specularis, collected from Gobind Sagar Reservoir, Himachal Pradesh, India.</title>
        <authorList>
            <person name="Talwar C."/>
            <person name="Singh A.K."/>
            <person name="Lal R."/>
            <person name="Negi R.K."/>
        </authorList>
    </citation>
    <scope>NUCLEOTIDE SEQUENCE [LARGE SCALE GENOMIC DNA]</scope>
    <source>
        <strain evidence="9 10">CT19</strain>
    </source>
</reference>
<dbReference type="Gene3D" id="1.10.10.10">
    <property type="entry name" value="Winged helix-like DNA-binding domain superfamily/Winged helix DNA-binding domain"/>
    <property type="match status" value="1"/>
</dbReference>
<dbReference type="Pfam" id="PF22381">
    <property type="entry name" value="Staph_reg_Sar_Rot"/>
    <property type="match status" value="1"/>
</dbReference>
<evidence type="ECO:0000256" key="1">
    <source>
        <dbReference type="ARBA" id="ARBA00004496"/>
    </source>
</evidence>
<protein>
    <recommendedName>
        <fullName evidence="7">HTH-type transcriptional regulator MgrA</fullName>
    </recommendedName>
</protein>
<comment type="subcellular location">
    <subcellularLocation>
        <location evidence="1">Cytoplasm</location>
    </subcellularLocation>
</comment>
<dbReference type="InterPro" id="IPR000835">
    <property type="entry name" value="HTH_MarR-typ"/>
</dbReference>
<dbReference type="OrthoDB" id="9806864at2"/>
<evidence type="ECO:0000313" key="10">
    <source>
        <dbReference type="Proteomes" id="UP000315103"/>
    </source>
</evidence>
<organism evidence="9 10">
    <name type="scientific">Salinicoccus cyprini</name>
    <dbReference type="NCBI Taxonomy" id="2493691"/>
    <lineage>
        <taxon>Bacteria</taxon>
        <taxon>Bacillati</taxon>
        <taxon>Bacillota</taxon>
        <taxon>Bacilli</taxon>
        <taxon>Bacillales</taxon>
        <taxon>Staphylococcaceae</taxon>
        <taxon>Salinicoccus</taxon>
    </lineage>
</organism>
<proteinExistence type="predicted"/>
<dbReference type="GO" id="GO:0003677">
    <property type="term" value="F:DNA binding"/>
    <property type="evidence" value="ECO:0007669"/>
    <property type="project" value="UniProtKB-KW"/>
</dbReference>
<evidence type="ECO:0000313" key="9">
    <source>
        <dbReference type="EMBL" id="TVT26737.1"/>
    </source>
</evidence>
<dbReference type="Proteomes" id="UP000315103">
    <property type="component" value="Unassembled WGS sequence"/>
</dbReference>
<dbReference type="SMART" id="SM00347">
    <property type="entry name" value="HTH_MARR"/>
    <property type="match status" value="1"/>
</dbReference>
<evidence type="ECO:0000256" key="7">
    <source>
        <dbReference type="ARBA" id="ARBA00040307"/>
    </source>
</evidence>
<gene>
    <name evidence="9" type="ORF">FO441_12060</name>
</gene>
<dbReference type="SUPFAM" id="SSF46785">
    <property type="entry name" value="Winged helix' DNA-binding domain"/>
    <property type="match status" value="1"/>
</dbReference>
<evidence type="ECO:0000259" key="8">
    <source>
        <dbReference type="PROSITE" id="PS50995"/>
    </source>
</evidence>
<dbReference type="InterPro" id="IPR055166">
    <property type="entry name" value="Transc_reg_Sar_Rot_HTH"/>
</dbReference>
<accession>A0A558AR50</accession>
<evidence type="ECO:0000256" key="6">
    <source>
        <dbReference type="ARBA" id="ARBA00023163"/>
    </source>
</evidence>
<dbReference type="PANTHER" id="PTHR33164:SF5">
    <property type="entry name" value="ORGANIC HYDROPEROXIDE RESISTANCE TRANSCRIPTIONAL REGULATOR"/>
    <property type="match status" value="1"/>
</dbReference>
<dbReference type="InterPro" id="IPR036390">
    <property type="entry name" value="WH_DNA-bd_sf"/>
</dbReference>
<dbReference type="EMBL" id="VMSJ01000006">
    <property type="protein sequence ID" value="TVT26737.1"/>
    <property type="molecule type" value="Genomic_DNA"/>
</dbReference>
<dbReference type="InterPro" id="IPR036388">
    <property type="entry name" value="WH-like_DNA-bd_sf"/>
</dbReference>
<keyword evidence="6" id="KW-0804">Transcription</keyword>
<sequence length="147" mass="17432">MTRSTLDERLCFNLYNLQRQINRFYNKSILNEMNITYPQFLVLNILQDKKQVNIKTLAEMLRLDTGTISPLIRRMEKLDLVRRQRDAEDQRLVYIEATERGKGLEEKLEKAFDSFSEAIDIDPEDEKALLEHIQHIDAMLTKNAFRN</sequence>
<keyword evidence="4" id="KW-0843">Virulence</keyword>
<dbReference type="InterPro" id="IPR039422">
    <property type="entry name" value="MarR/SlyA-like"/>
</dbReference>
<keyword evidence="10" id="KW-1185">Reference proteome</keyword>
<evidence type="ECO:0000256" key="2">
    <source>
        <dbReference type="ARBA" id="ARBA00022490"/>
    </source>
</evidence>
<name>A0A558AR50_9STAP</name>
<keyword evidence="2" id="KW-0963">Cytoplasm</keyword>
<dbReference type="RefSeq" id="WP_145290598.1">
    <property type="nucleotide sequence ID" value="NZ_VMSJ01000006.1"/>
</dbReference>
<dbReference type="PANTHER" id="PTHR33164">
    <property type="entry name" value="TRANSCRIPTIONAL REGULATOR, MARR FAMILY"/>
    <property type="match status" value="1"/>
</dbReference>
<feature type="domain" description="HTH marR-type" evidence="8">
    <location>
        <begin position="7"/>
        <end position="138"/>
    </location>
</feature>
<dbReference type="InterPro" id="IPR023187">
    <property type="entry name" value="Tscrpt_reg_MarR-type_CS"/>
</dbReference>
<keyword evidence="5" id="KW-0238">DNA-binding</keyword>
<evidence type="ECO:0000256" key="5">
    <source>
        <dbReference type="ARBA" id="ARBA00023125"/>
    </source>
</evidence>
<evidence type="ECO:0000256" key="4">
    <source>
        <dbReference type="ARBA" id="ARBA00023026"/>
    </source>
</evidence>
<dbReference type="AlphaFoldDB" id="A0A558AR50"/>
<dbReference type="PROSITE" id="PS01117">
    <property type="entry name" value="HTH_MARR_1"/>
    <property type="match status" value="1"/>
</dbReference>
<keyword evidence="3" id="KW-0805">Transcription regulation</keyword>
<dbReference type="GO" id="GO:0005737">
    <property type="term" value="C:cytoplasm"/>
    <property type="evidence" value="ECO:0007669"/>
    <property type="project" value="UniProtKB-SubCell"/>
</dbReference>
<dbReference type="PROSITE" id="PS50995">
    <property type="entry name" value="HTH_MARR_2"/>
    <property type="match status" value="1"/>
</dbReference>
<comment type="caution">
    <text evidence="9">The sequence shown here is derived from an EMBL/GenBank/DDBJ whole genome shotgun (WGS) entry which is preliminary data.</text>
</comment>